<accession>A0A382ZN86</accession>
<protein>
    <recommendedName>
        <fullName evidence="2">Ribosome silencing factor</fullName>
    </recommendedName>
</protein>
<reference evidence="1" key="1">
    <citation type="submission" date="2018-05" db="EMBL/GenBank/DDBJ databases">
        <authorList>
            <person name="Lanie J.A."/>
            <person name="Ng W.-L."/>
            <person name="Kazmierczak K.M."/>
            <person name="Andrzejewski T.M."/>
            <person name="Davidsen T.M."/>
            <person name="Wayne K.J."/>
            <person name="Tettelin H."/>
            <person name="Glass J.I."/>
            <person name="Rusch D."/>
            <person name="Podicherti R."/>
            <person name="Tsui H.-C.T."/>
            <person name="Winkler M.E."/>
        </authorList>
    </citation>
    <scope>NUCLEOTIDE SEQUENCE</scope>
</reference>
<dbReference type="AlphaFoldDB" id="A0A382ZN86"/>
<proteinExistence type="predicted"/>
<evidence type="ECO:0008006" key="2">
    <source>
        <dbReference type="Google" id="ProtNLM"/>
    </source>
</evidence>
<feature type="non-terminal residue" evidence="1">
    <location>
        <position position="85"/>
    </location>
</feature>
<sequence>MGSTIGPLPIQTYTSFMPNTEPIKIAQRAVEIASDMQASNIVLLDIKNIASFADYFVVLSADSMRQINALVDDINLQLKQEGIRI</sequence>
<dbReference type="EMBL" id="UINC01185257">
    <property type="protein sequence ID" value="SVD96873.1"/>
    <property type="molecule type" value="Genomic_DNA"/>
</dbReference>
<dbReference type="InterPro" id="IPR043519">
    <property type="entry name" value="NT_sf"/>
</dbReference>
<evidence type="ECO:0000313" key="1">
    <source>
        <dbReference type="EMBL" id="SVD96873.1"/>
    </source>
</evidence>
<gene>
    <name evidence="1" type="ORF">METZ01_LOCUS449727</name>
</gene>
<name>A0A382ZN86_9ZZZZ</name>
<dbReference type="Pfam" id="PF02410">
    <property type="entry name" value="RsfS"/>
    <property type="match status" value="1"/>
</dbReference>
<dbReference type="Gene3D" id="3.30.460.10">
    <property type="entry name" value="Beta Polymerase, domain 2"/>
    <property type="match status" value="1"/>
</dbReference>
<organism evidence="1">
    <name type="scientific">marine metagenome</name>
    <dbReference type="NCBI Taxonomy" id="408172"/>
    <lineage>
        <taxon>unclassified sequences</taxon>
        <taxon>metagenomes</taxon>
        <taxon>ecological metagenomes</taxon>
    </lineage>
</organism>
<dbReference type="SUPFAM" id="SSF81301">
    <property type="entry name" value="Nucleotidyltransferase"/>
    <property type="match status" value="1"/>
</dbReference>